<dbReference type="InterPro" id="IPR014284">
    <property type="entry name" value="RNA_pol_sigma-70_dom"/>
</dbReference>
<name>A0A345NSH3_9MICO</name>
<keyword evidence="5" id="KW-0804">Transcription</keyword>
<dbReference type="RefSeq" id="WP_114930876.1">
    <property type="nucleotide sequence ID" value="NZ_CP031229.1"/>
</dbReference>
<keyword evidence="2" id="KW-0805">Transcription regulation</keyword>
<gene>
    <name evidence="8" type="ORF">DV701_06885</name>
</gene>
<evidence type="ECO:0000313" key="9">
    <source>
        <dbReference type="Proteomes" id="UP000253790"/>
    </source>
</evidence>
<evidence type="ECO:0000256" key="1">
    <source>
        <dbReference type="ARBA" id="ARBA00010641"/>
    </source>
</evidence>
<keyword evidence="9" id="KW-1185">Reference proteome</keyword>
<sequence length="193" mass="21443">MSAGPEAAHQRVAEAFAAYRAGQTEAMAELVDSLTPLLWHVARSHGCAREGAEDVVQTAWLRLVDHAEEIREPEAVVGWLVVAVKREAWRVSRQDRQTEHDETGTVDPGATDPGPEVLAVLTEQQRLLWEHVHGLPERCHQLLRVVAFWHRPDYEQVSAALGMPRGSIGPTRGRCLDKLRTALTSDPRWGGRG</sequence>
<dbReference type="InterPro" id="IPR039425">
    <property type="entry name" value="RNA_pol_sigma-70-like"/>
</dbReference>
<organism evidence="8 9">
    <name type="scientific">Ornithinimicrobium avium</name>
    <dbReference type="NCBI Taxonomy" id="2283195"/>
    <lineage>
        <taxon>Bacteria</taxon>
        <taxon>Bacillati</taxon>
        <taxon>Actinomycetota</taxon>
        <taxon>Actinomycetes</taxon>
        <taxon>Micrococcales</taxon>
        <taxon>Ornithinimicrobiaceae</taxon>
        <taxon>Ornithinimicrobium</taxon>
    </lineage>
</organism>
<dbReference type="GO" id="GO:0016987">
    <property type="term" value="F:sigma factor activity"/>
    <property type="evidence" value="ECO:0007669"/>
    <property type="project" value="UniProtKB-KW"/>
</dbReference>
<evidence type="ECO:0000256" key="5">
    <source>
        <dbReference type="ARBA" id="ARBA00023163"/>
    </source>
</evidence>
<dbReference type="SUPFAM" id="SSF88659">
    <property type="entry name" value="Sigma3 and sigma4 domains of RNA polymerase sigma factors"/>
    <property type="match status" value="1"/>
</dbReference>
<accession>A0A345NSH3</accession>
<feature type="compositionally biased region" description="Basic and acidic residues" evidence="6">
    <location>
        <begin position="92"/>
        <end position="103"/>
    </location>
</feature>
<evidence type="ECO:0000256" key="6">
    <source>
        <dbReference type="SAM" id="MobiDB-lite"/>
    </source>
</evidence>
<dbReference type="InterPro" id="IPR007627">
    <property type="entry name" value="RNA_pol_sigma70_r2"/>
</dbReference>
<proteinExistence type="inferred from homology"/>
<dbReference type="Proteomes" id="UP000253790">
    <property type="component" value="Chromosome"/>
</dbReference>
<dbReference type="PANTHER" id="PTHR43133:SF8">
    <property type="entry name" value="RNA POLYMERASE SIGMA FACTOR HI_1459-RELATED"/>
    <property type="match status" value="1"/>
</dbReference>
<dbReference type="Pfam" id="PF04542">
    <property type="entry name" value="Sigma70_r2"/>
    <property type="match status" value="1"/>
</dbReference>
<feature type="region of interest" description="Disordered" evidence="6">
    <location>
        <begin position="92"/>
        <end position="113"/>
    </location>
</feature>
<feature type="domain" description="RNA polymerase sigma-70 region 2" evidence="7">
    <location>
        <begin position="30"/>
        <end position="94"/>
    </location>
</feature>
<keyword evidence="3" id="KW-0731">Sigma factor</keyword>
<dbReference type="Gene3D" id="1.10.10.10">
    <property type="entry name" value="Winged helix-like DNA-binding domain superfamily/Winged helix DNA-binding domain"/>
    <property type="match status" value="1"/>
</dbReference>
<dbReference type="InterPro" id="IPR013325">
    <property type="entry name" value="RNA_pol_sigma_r2"/>
</dbReference>
<dbReference type="GO" id="GO:0003677">
    <property type="term" value="F:DNA binding"/>
    <property type="evidence" value="ECO:0007669"/>
    <property type="project" value="UniProtKB-KW"/>
</dbReference>
<dbReference type="PANTHER" id="PTHR43133">
    <property type="entry name" value="RNA POLYMERASE ECF-TYPE SIGMA FACTO"/>
    <property type="match status" value="1"/>
</dbReference>
<evidence type="ECO:0000256" key="2">
    <source>
        <dbReference type="ARBA" id="ARBA00023015"/>
    </source>
</evidence>
<dbReference type="InterPro" id="IPR036388">
    <property type="entry name" value="WH-like_DNA-bd_sf"/>
</dbReference>
<evidence type="ECO:0000256" key="4">
    <source>
        <dbReference type="ARBA" id="ARBA00023125"/>
    </source>
</evidence>
<dbReference type="NCBIfam" id="TIGR02937">
    <property type="entry name" value="sigma70-ECF"/>
    <property type="match status" value="1"/>
</dbReference>
<protein>
    <submittedName>
        <fullName evidence="8">Sigma-70 family RNA polymerase sigma factor</fullName>
    </submittedName>
</protein>
<evidence type="ECO:0000313" key="8">
    <source>
        <dbReference type="EMBL" id="AXH97981.1"/>
    </source>
</evidence>
<dbReference type="Gene3D" id="1.10.1740.10">
    <property type="match status" value="1"/>
</dbReference>
<dbReference type="GO" id="GO:0006352">
    <property type="term" value="P:DNA-templated transcription initiation"/>
    <property type="evidence" value="ECO:0007669"/>
    <property type="project" value="InterPro"/>
</dbReference>
<dbReference type="SUPFAM" id="SSF88946">
    <property type="entry name" value="Sigma2 domain of RNA polymerase sigma factors"/>
    <property type="match status" value="1"/>
</dbReference>
<evidence type="ECO:0000259" key="7">
    <source>
        <dbReference type="Pfam" id="PF04542"/>
    </source>
</evidence>
<reference evidence="8 9" key="1">
    <citation type="submission" date="2018-07" db="EMBL/GenBank/DDBJ databases">
        <title>Complete genome sequencing of Ornithinimicrobium sp. AMA3305.</title>
        <authorList>
            <person name="Bae J.-W."/>
        </authorList>
    </citation>
    <scope>NUCLEOTIDE SEQUENCE [LARGE SCALE GENOMIC DNA]</scope>
    <source>
        <strain evidence="8 9">AMA3305</strain>
    </source>
</reference>
<evidence type="ECO:0000256" key="3">
    <source>
        <dbReference type="ARBA" id="ARBA00023082"/>
    </source>
</evidence>
<dbReference type="InterPro" id="IPR013324">
    <property type="entry name" value="RNA_pol_sigma_r3/r4-like"/>
</dbReference>
<dbReference type="KEGG" id="orn:DV701_06885"/>
<dbReference type="OrthoDB" id="265863at2"/>
<dbReference type="AlphaFoldDB" id="A0A345NSH3"/>
<keyword evidence="4" id="KW-0238">DNA-binding</keyword>
<comment type="similarity">
    <text evidence="1">Belongs to the sigma-70 factor family. ECF subfamily.</text>
</comment>
<dbReference type="EMBL" id="CP031229">
    <property type="protein sequence ID" value="AXH97981.1"/>
    <property type="molecule type" value="Genomic_DNA"/>
</dbReference>